<feature type="transmembrane region" description="Helical" evidence="16">
    <location>
        <begin position="12"/>
        <end position="31"/>
    </location>
</feature>
<evidence type="ECO:0000256" key="4">
    <source>
        <dbReference type="ARBA" id="ARBA00012645"/>
    </source>
</evidence>
<dbReference type="GO" id="GO:0004377">
    <property type="term" value="F:GDP-Man:Man(3)GlcNAc(2)-PP-Dol alpha-1,2-mannosyltransferase activity"/>
    <property type="evidence" value="ECO:0007669"/>
    <property type="project" value="UniProtKB-EC"/>
</dbReference>
<dbReference type="AlphaFoldDB" id="A0A061HBB1"/>
<dbReference type="PROSITE" id="PS51751">
    <property type="entry name" value="EXPERA"/>
    <property type="match status" value="1"/>
</dbReference>
<evidence type="ECO:0000256" key="10">
    <source>
        <dbReference type="ARBA" id="ARBA00022989"/>
    </source>
</evidence>
<evidence type="ECO:0000256" key="5">
    <source>
        <dbReference type="ARBA" id="ARBA00022018"/>
    </source>
</evidence>
<comment type="pathway">
    <text evidence="3">Protein modification; protein glycosylation.</text>
</comment>
<keyword evidence="11 15" id="KW-0472">Membrane</keyword>
<dbReference type="PANTHER" id="PTHR45919">
    <property type="entry name" value="GDP-MAN:MAN(3)GLCNAC(2)-PP-DOL ALPHA-1,2-MANNOSYLTRANSFERASE"/>
    <property type="match status" value="1"/>
</dbReference>
<evidence type="ECO:0000256" key="11">
    <source>
        <dbReference type="ARBA" id="ARBA00023136"/>
    </source>
</evidence>
<dbReference type="eggNOG" id="KOG4826">
    <property type="taxonomic scope" value="Eukaryota"/>
</dbReference>
<keyword evidence="7" id="KW-0808">Transferase</keyword>
<dbReference type="HOGENOM" id="CLU_355695_0_0_1"/>
<keyword evidence="10 15" id="KW-1133">Transmembrane helix</keyword>
<keyword evidence="8 15" id="KW-0812">Transmembrane</keyword>
<dbReference type="CDD" id="cd03806">
    <property type="entry name" value="GT4_ALG11-like"/>
    <property type="match status" value="1"/>
</dbReference>
<dbReference type="EMBL" id="KE361631">
    <property type="protein sequence ID" value="EPQ29320.1"/>
    <property type="molecule type" value="Genomic_DNA"/>
</dbReference>
<evidence type="ECO:0000313" key="19">
    <source>
        <dbReference type="Proteomes" id="UP000053664"/>
    </source>
</evidence>
<dbReference type="EC" id="2.4.1.131" evidence="4"/>
<reference evidence="18 19" key="1">
    <citation type="journal article" date="2013" name="Plant Cell">
        <title>The transition from a phytopathogenic smut ancestor to an anamorphic biocontrol agent deciphered by comparative whole-genome analysis.</title>
        <authorList>
            <person name="Lefebvre F."/>
            <person name="Joly D.L."/>
            <person name="Labbe C."/>
            <person name="Teichmann B."/>
            <person name="Linning R."/>
            <person name="Belzile F."/>
            <person name="Bakkeren G."/>
            <person name="Belanger R.R."/>
        </authorList>
    </citation>
    <scope>NUCLEOTIDE SEQUENCE [LARGE SCALE GENOMIC DNA]</scope>
    <source>
        <strain evidence="18 19">PF-1</strain>
    </source>
</reference>
<evidence type="ECO:0000256" key="6">
    <source>
        <dbReference type="ARBA" id="ARBA00022676"/>
    </source>
</evidence>
<evidence type="ECO:0000256" key="8">
    <source>
        <dbReference type="ARBA" id="ARBA00022692"/>
    </source>
</evidence>
<dbReference type="GO" id="GO:0005789">
    <property type="term" value="C:endoplasmic reticulum membrane"/>
    <property type="evidence" value="ECO:0007669"/>
    <property type="project" value="UniProtKB-SubCell"/>
</dbReference>
<dbReference type="SUPFAM" id="SSF53756">
    <property type="entry name" value="UDP-Glycosyltransferase/glycogen phosphorylase"/>
    <property type="match status" value="1"/>
</dbReference>
<feature type="transmembrane region" description="Helical" evidence="16">
    <location>
        <begin position="43"/>
        <end position="63"/>
    </location>
</feature>
<feature type="transmembrane region" description="Helical" evidence="16">
    <location>
        <begin position="276"/>
        <end position="299"/>
    </location>
</feature>
<feature type="transmembrane region" description="Helical" evidence="16">
    <location>
        <begin position="223"/>
        <end position="241"/>
    </location>
</feature>
<evidence type="ECO:0000256" key="3">
    <source>
        <dbReference type="ARBA" id="ARBA00004922"/>
    </source>
</evidence>
<evidence type="ECO:0000256" key="1">
    <source>
        <dbReference type="ARBA" id="ARBA00004141"/>
    </source>
</evidence>
<gene>
    <name evidence="18" type="ORF">PFL1_03075</name>
</gene>
<dbReference type="InterPro" id="IPR038013">
    <property type="entry name" value="ALG11"/>
</dbReference>
<feature type="transmembrane region" description="Helical" evidence="16">
    <location>
        <begin position="100"/>
        <end position="118"/>
    </location>
</feature>
<dbReference type="GeneID" id="19317186"/>
<name>A0A061HBB1_9BASI</name>
<dbReference type="Pfam" id="PF05241">
    <property type="entry name" value="EBP"/>
    <property type="match status" value="1"/>
</dbReference>
<evidence type="ECO:0000259" key="17">
    <source>
        <dbReference type="PROSITE" id="PS51751"/>
    </source>
</evidence>
<dbReference type="KEGG" id="pfp:PFL1_03075"/>
<keyword evidence="6" id="KW-0328">Glycosyltransferase</keyword>
<keyword evidence="9" id="KW-0256">Endoplasmic reticulum</keyword>
<feature type="transmembrane region" description="Helical" evidence="16">
    <location>
        <begin position="127"/>
        <end position="146"/>
    </location>
</feature>
<dbReference type="InterPro" id="IPR033118">
    <property type="entry name" value="EXPERA"/>
</dbReference>
<feature type="transmembrane region" description="Helical" evidence="16">
    <location>
        <begin position="166"/>
        <end position="185"/>
    </location>
</feature>
<dbReference type="eggNOG" id="KOG1387">
    <property type="taxonomic scope" value="Eukaryota"/>
</dbReference>
<evidence type="ECO:0000256" key="7">
    <source>
        <dbReference type="ARBA" id="ARBA00022679"/>
    </source>
</evidence>
<evidence type="ECO:0000256" key="15">
    <source>
        <dbReference type="PROSITE-ProRule" id="PRU01087"/>
    </source>
</evidence>
<accession>A0A061HBB1</accession>
<comment type="catalytic activity">
    <reaction evidence="14">
        <text>an alpha-D-Man-(1-&gt;3)-[alpha-D-Man-(1-&gt;6)]-beta-D-Man-(1-&gt;4)-beta-D-GlcNAc-(1-&gt;4)-alpha-D-GlcNAc-diphospho-di-trans,poly-cis-dolichol + 2 GDP-alpha-D-mannose = an alpha-D-Man-(1-&gt;2)-alpha-D-Man-(1-&gt;2)-alpha-D-Man-(1-&gt;3)-[alpha-D-Man-(1-&gt;6)]-beta-D-Man-(1-&gt;4)-beta-D-GlcNAc-(1-&gt;4)-alpha-D-GlcNAc-diphospho-di-trans,poly-cis-dolichol + 2 GDP + 2 H(+)</text>
        <dbReference type="Rhea" id="RHEA:29523"/>
        <dbReference type="Rhea" id="RHEA-COMP:19515"/>
        <dbReference type="Rhea" id="RHEA-COMP:19516"/>
        <dbReference type="ChEBI" id="CHEBI:15378"/>
        <dbReference type="ChEBI" id="CHEBI:57527"/>
        <dbReference type="ChEBI" id="CHEBI:58189"/>
        <dbReference type="ChEBI" id="CHEBI:132511"/>
        <dbReference type="ChEBI" id="CHEBI:132515"/>
        <dbReference type="EC" id="2.4.1.131"/>
    </reaction>
    <physiologicalReaction direction="left-to-right" evidence="14">
        <dbReference type="Rhea" id="RHEA:29524"/>
    </physiologicalReaction>
</comment>
<evidence type="ECO:0000256" key="9">
    <source>
        <dbReference type="ARBA" id="ARBA00022824"/>
    </source>
</evidence>
<evidence type="ECO:0000256" key="16">
    <source>
        <dbReference type="SAM" id="Phobius"/>
    </source>
</evidence>
<proteinExistence type="predicted"/>
<dbReference type="Gene3D" id="3.40.50.2000">
    <property type="entry name" value="Glycogen Phosphorylase B"/>
    <property type="match status" value="1"/>
</dbReference>
<dbReference type="InterPro" id="IPR031814">
    <property type="entry name" value="ALG11_N"/>
</dbReference>
<dbReference type="Pfam" id="PF00534">
    <property type="entry name" value="Glycos_transf_1"/>
    <property type="match status" value="1"/>
</dbReference>
<comment type="subcellular location">
    <subcellularLocation>
        <location evidence="2">Endoplasmic reticulum membrane</location>
        <topology evidence="2">Single-pass membrane protein</topology>
    </subcellularLocation>
    <subcellularLocation>
        <location evidence="1">Membrane</location>
        <topology evidence="1">Multi-pass membrane protein</topology>
    </subcellularLocation>
</comment>
<feature type="domain" description="EXPERA" evidence="17">
    <location>
        <begin position="38"/>
        <end position="184"/>
    </location>
</feature>
<evidence type="ECO:0000256" key="14">
    <source>
        <dbReference type="ARBA" id="ARBA00045065"/>
    </source>
</evidence>
<evidence type="ECO:0000313" key="18">
    <source>
        <dbReference type="EMBL" id="EPQ29320.1"/>
    </source>
</evidence>
<dbReference type="GO" id="GO:0006487">
    <property type="term" value="P:protein N-linked glycosylation"/>
    <property type="evidence" value="ECO:0007669"/>
    <property type="project" value="TreeGrafter"/>
</dbReference>
<dbReference type="Pfam" id="PF15924">
    <property type="entry name" value="ALG11_N"/>
    <property type="match status" value="1"/>
</dbReference>
<organism evidence="18 19">
    <name type="scientific">Pseudozyma flocculosa PF-1</name>
    <dbReference type="NCBI Taxonomy" id="1277687"/>
    <lineage>
        <taxon>Eukaryota</taxon>
        <taxon>Fungi</taxon>
        <taxon>Dikarya</taxon>
        <taxon>Basidiomycota</taxon>
        <taxon>Ustilaginomycotina</taxon>
        <taxon>Ustilaginomycetes</taxon>
        <taxon>Ustilaginales</taxon>
        <taxon>Ustilaginaceae</taxon>
        <taxon>Pseudozyma</taxon>
    </lineage>
</organism>
<dbReference type="PANTHER" id="PTHR45919:SF1">
    <property type="entry name" value="GDP-MAN:MAN(3)GLCNAC(2)-PP-DOL ALPHA-1,2-MANNOSYLTRANSFERASE"/>
    <property type="match status" value="1"/>
</dbReference>
<dbReference type="InterPro" id="IPR001296">
    <property type="entry name" value="Glyco_trans_1"/>
</dbReference>
<dbReference type="RefSeq" id="XP_007878782.1">
    <property type="nucleotide sequence ID" value="XM_007880591.1"/>
</dbReference>
<evidence type="ECO:0000256" key="12">
    <source>
        <dbReference type="ARBA" id="ARBA00032060"/>
    </source>
</evidence>
<evidence type="ECO:0000256" key="2">
    <source>
        <dbReference type="ARBA" id="ARBA00004389"/>
    </source>
</evidence>
<dbReference type="OrthoDB" id="2276068at2759"/>
<dbReference type="Proteomes" id="UP000053664">
    <property type="component" value="Unassembled WGS sequence"/>
</dbReference>
<protein>
    <recommendedName>
        <fullName evidence="5">GDP-Man:Man(3)GlcNAc(2)-PP-Dol alpha-1,2-mannosyltransferase</fullName>
        <ecNumber evidence="4">2.4.1.131</ecNumber>
    </recommendedName>
    <alternativeName>
        <fullName evidence="12">Asparagine-linked glycosylation protein 11</fullName>
    </alternativeName>
    <alternativeName>
        <fullName evidence="13">Glycolipid 2-alpha-mannosyltransferase</fullName>
    </alternativeName>
</protein>
<evidence type="ECO:0000256" key="13">
    <source>
        <dbReference type="ARBA" id="ARBA00032515"/>
    </source>
</evidence>
<sequence length="789" mass="87509">MDQLLTAQSLTSLGYVAAMATAATVVAQRYLPASSSAKTRFIFVWLAFDAICHLTLEGSFLYLSLQGRSVNTAQGFFALTWQEYAKADARWGIPDANVVAIEWLTVLGAGPMAAYICYQMVVDDPSYHYWIVVLSTAEIYGGFMTFAPEWLTGSTALDTSNWLYTWVYLAFMNLVWVFVPLWLLYDSYLVVASTLRAAGKRPIAEGNKKQPSQPTLAARPSRVLGFSAYLVAFTVLFFSVIPSTKAAETAVDAAASSAGSASAATADHTSTSFWRVLVPIGLPLALLAISLAVGAVQVAESSIREVKRINPSRRRKLLAELGIDEKKEMAEGRPRRTILGLFHPYCNAGGGGERVLFEAMAYHQREDPDLVMAVYTGDFPTASKAEILSKAKQRFGIDVGERNVVMVPLRNRHLVEDGYWRRLTLLGQSYGSVVMAFEAMGSLIPDVFVDTMGYAFAYPVVRVFTKKAAIGAYVHYPTISTDMLRRVEKRQASHTNDARTAQSLTRSKAKLYYYRVFAWLYSWALCRADRLVANGTWTLNHVNTLIGSSKAKAAKRAEIVYPPCDTRSMNLFSLEGRKPWIVSLAQFRPEKEHPQQLRILRALVDARPDLFKGPDPVRLVMMGSSRNVEDEKRIDALRKLAKQLEIDDHVELVVNAPWPTVLQNLERASVGLSTMVDEHFGINVVEFMAAGLITLSHASAGPLMDIAVPVDSERTGYHATSIESFASALSDIYDLPSSEALSIRRRARCRAVSTFGAEGFCRSWRDLLWHPLLERLRDGRDKGKAGKDQ</sequence>